<feature type="signal peptide" evidence="1">
    <location>
        <begin position="1"/>
        <end position="28"/>
    </location>
</feature>
<dbReference type="Proteomes" id="UP001321542">
    <property type="component" value="Chromosome"/>
</dbReference>
<name>A0ABN5VMF6_9ACTN</name>
<dbReference type="EMBL" id="AP018448">
    <property type="protein sequence ID" value="BBC34266.1"/>
    <property type="molecule type" value="Genomic_DNA"/>
</dbReference>
<reference evidence="2 3" key="2">
    <citation type="journal article" date="2023" name="ChemBioChem">
        <title>Acyltransferase Domain Exchange between Two Independent Type I Polyketide Synthases in the Same Producer Strain of Macrolide Antibiotics.</title>
        <authorList>
            <person name="Kudo F."/>
            <person name="Kishikawa K."/>
            <person name="Tsuboi K."/>
            <person name="Kido T."/>
            <person name="Usui T."/>
            <person name="Hashimoto J."/>
            <person name="Shin-Ya K."/>
            <person name="Miyanaga A."/>
            <person name="Eguchi T."/>
        </authorList>
    </citation>
    <scope>NUCLEOTIDE SEQUENCE [LARGE SCALE GENOMIC DNA]</scope>
    <source>
        <strain evidence="2 3">A-8890</strain>
    </source>
</reference>
<reference evidence="2 3" key="1">
    <citation type="journal article" date="2010" name="ChemBioChem">
        <title>Cloning and characterization of the biosynthetic gene cluster of 16-membered macrolide antibiotic FD-891: involvement of a dual functional cytochrome P450 monooxygenase catalyzing epoxidation and hydroxylation.</title>
        <authorList>
            <person name="Kudo F."/>
            <person name="Motegi A."/>
            <person name="Mizoue K."/>
            <person name="Eguchi T."/>
        </authorList>
    </citation>
    <scope>NUCLEOTIDE SEQUENCE [LARGE SCALE GENOMIC DNA]</scope>
    <source>
        <strain evidence="2 3">A-8890</strain>
    </source>
</reference>
<keyword evidence="1" id="KW-0732">Signal</keyword>
<keyword evidence="3" id="KW-1185">Reference proteome</keyword>
<feature type="chain" id="PRO_5045358528" evidence="1">
    <location>
        <begin position="29"/>
        <end position="357"/>
    </location>
</feature>
<sequence>MLHRWRSITTTAVAALLLFIGASSPASAGEGSWFNLGGDARAQSASYSAVIGGNLYEVVRGSDNNIWFRYNNGTWRALGGFQDARTASPPRIIEFPPGRALVVVRGYDSEIWYTQGNSGSANFWTPWRQFSTGAWAMGSPWLSVDSTGGSPALRIDVPRYDGRINYRYVWPWNLESNGNIPSTAGREWTYSQGFQLAGTSRDIEGEGQIALWGYGYPEWQSYFTGTNNHVYRARTDQRNGQLTQVNEVPGNAVCNSGVSAGRLGNQTTVVEPGRGGFREQQSILISCVGTDGLVWINTSADGGEVWVGWRHASGTPAPTTSAPAVNATYSEFTLTIRWNGARSSLYPNNAIVAKKLS</sequence>
<evidence type="ECO:0000256" key="1">
    <source>
        <dbReference type="SAM" id="SignalP"/>
    </source>
</evidence>
<dbReference type="SUPFAM" id="SSF89372">
    <property type="entry name" value="Fucose-specific lectin"/>
    <property type="match status" value="1"/>
</dbReference>
<accession>A0ABN5VMF6</accession>
<evidence type="ECO:0000313" key="3">
    <source>
        <dbReference type="Proteomes" id="UP001321542"/>
    </source>
</evidence>
<evidence type="ECO:0000313" key="2">
    <source>
        <dbReference type="EMBL" id="BBC34266.1"/>
    </source>
</evidence>
<gene>
    <name evidence="2" type="ORF">SGFS_055600</name>
</gene>
<proteinExistence type="predicted"/>
<protein>
    <submittedName>
        <fullName evidence="2">Uncharacterized protein</fullName>
    </submittedName>
</protein>
<organism evidence="2 3">
    <name type="scientific">Streptomyces graminofaciens</name>
    <dbReference type="NCBI Taxonomy" id="68212"/>
    <lineage>
        <taxon>Bacteria</taxon>
        <taxon>Bacillati</taxon>
        <taxon>Actinomycetota</taxon>
        <taxon>Actinomycetes</taxon>
        <taxon>Kitasatosporales</taxon>
        <taxon>Streptomycetaceae</taxon>
        <taxon>Streptomyces</taxon>
    </lineage>
</organism>